<dbReference type="Proteomes" id="UP000245207">
    <property type="component" value="Unassembled WGS sequence"/>
</dbReference>
<dbReference type="GO" id="GO:0072598">
    <property type="term" value="P:protein localization to chloroplast"/>
    <property type="evidence" value="ECO:0007669"/>
    <property type="project" value="TreeGrafter"/>
</dbReference>
<protein>
    <submittedName>
        <fullName evidence="8">ALBINO3-like protein 1, chloroplastic</fullName>
    </submittedName>
</protein>
<sequence length="171" mass="19164">MYGFSPIGAYAIQFEGSQKQSLEVVESIGVSGKVKIKIVRYFRLEAAPFPLSKKQVESAMAMRSLQPQIKAIQARYACDQERLKLETARLCKLAGINPLAVLFIVCFQLKNFTFVHAQCEEYKLFWNGQNELVRMAAKLAAAIVPFGAVGEDYGAENCIARTYTIRIAWES</sequence>
<dbReference type="InterPro" id="IPR028055">
    <property type="entry name" value="YidC/Oxa/ALB_C"/>
</dbReference>
<keyword evidence="4" id="KW-1133">Transmembrane helix</keyword>
<evidence type="ECO:0000256" key="5">
    <source>
        <dbReference type="ARBA" id="ARBA00023136"/>
    </source>
</evidence>
<evidence type="ECO:0000313" key="9">
    <source>
        <dbReference type="Proteomes" id="UP000245207"/>
    </source>
</evidence>
<dbReference type="InterPro" id="IPR001708">
    <property type="entry name" value="YidC/ALB3/OXA1/COX18"/>
</dbReference>
<evidence type="ECO:0000256" key="3">
    <source>
        <dbReference type="ARBA" id="ARBA00022692"/>
    </source>
</evidence>
<dbReference type="AlphaFoldDB" id="A0A2U1M4H5"/>
<dbReference type="PANTHER" id="PTHR12428:SF14">
    <property type="entry name" value="ALBINO3-LIKE PROTEIN 1, CHLOROPLASTIC"/>
    <property type="match status" value="1"/>
</dbReference>
<proteinExistence type="inferred from homology"/>
<comment type="similarity">
    <text evidence="2">Belongs to the OXA1/ALB3/YidC (TC 2.A.9.2) family.</text>
</comment>
<dbReference type="PANTHER" id="PTHR12428">
    <property type="entry name" value="OXA1"/>
    <property type="match status" value="1"/>
</dbReference>
<dbReference type="GO" id="GO:0010027">
    <property type="term" value="P:thylakoid membrane organization"/>
    <property type="evidence" value="ECO:0007669"/>
    <property type="project" value="TreeGrafter"/>
</dbReference>
<organism evidence="8 9">
    <name type="scientific">Artemisia annua</name>
    <name type="common">Sweet wormwood</name>
    <dbReference type="NCBI Taxonomy" id="35608"/>
    <lineage>
        <taxon>Eukaryota</taxon>
        <taxon>Viridiplantae</taxon>
        <taxon>Streptophyta</taxon>
        <taxon>Embryophyta</taxon>
        <taxon>Tracheophyta</taxon>
        <taxon>Spermatophyta</taxon>
        <taxon>Magnoliopsida</taxon>
        <taxon>eudicotyledons</taxon>
        <taxon>Gunneridae</taxon>
        <taxon>Pentapetalae</taxon>
        <taxon>asterids</taxon>
        <taxon>campanulids</taxon>
        <taxon>Asterales</taxon>
        <taxon>Asteraceae</taxon>
        <taxon>Asteroideae</taxon>
        <taxon>Anthemideae</taxon>
        <taxon>Artemisiinae</taxon>
        <taxon>Artemisia</taxon>
    </lineage>
</organism>
<feature type="domain" description="Membrane insertase YidC/Oxa/ALB C-terminal" evidence="7">
    <location>
        <begin position="47"/>
        <end position="110"/>
    </location>
</feature>
<accession>A0A2U1M4H5</accession>
<keyword evidence="5" id="KW-0472">Membrane</keyword>
<comment type="similarity">
    <text evidence="6">Belongs to the OXA1/ALB3/YidC family.</text>
</comment>
<evidence type="ECO:0000256" key="1">
    <source>
        <dbReference type="ARBA" id="ARBA00004141"/>
    </source>
</evidence>
<evidence type="ECO:0000256" key="4">
    <source>
        <dbReference type="ARBA" id="ARBA00022989"/>
    </source>
</evidence>
<dbReference type="GO" id="GO:0009535">
    <property type="term" value="C:chloroplast thylakoid membrane"/>
    <property type="evidence" value="ECO:0007669"/>
    <property type="project" value="TreeGrafter"/>
</dbReference>
<dbReference type="Pfam" id="PF02096">
    <property type="entry name" value="60KD_IMP"/>
    <property type="match status" value="1"/>
</dbReference>
<dbReference type="GO" id="GO:0051205">
    <property type="term" value="P:protein insertion into membrane"/>
    <property type="evidence" value="ECO:0007669"/>
    <property type="project" value="TreeGrafter"/>
</dbReference>
<evidence type="ECO:0000313" key="8">
    <source>
        <dbReference type="EMBL" id="PWA56124.1"/>
    </source>
</evidence>
<keyword evidence="9" id="KW-1185">Reference proteome</keyword>
<dbReference type="EMBL" id="PKPP01006563">
    <property type="protein sequence ID" value="PWA56124.1"/>
    <property type="molecule type" value="Genomic_DNA"/>
</dbReference>
<comment type="subcellular location">
    <subcellularLocation>
        <location evidence="1 6">Membrane</location>
        <topology evidence="1 6">Multi-pass membrane protein</topology>
    </subcellularLocation>
</comment>
<evidence type="ECO:0000256" key="2">
    <source>
        <dbReference type="ARBA" id="ARBA00010583"/>
    </source>
</evidence>
<dbReference type="STRING" id="35608.A0A2U1M4H5"/>
<keyword evidence="3 6" id="KW-0812">Transmembrane</keyword>
<gene>
    <name evidence="8" type="ORF">CTI12_AA422140</name>
</gene>
<evidence type="ECO:0000256" key="6">
    <source>
        <dbReference type="RuleBase" id="RU003945"/>
    </source>
</evidence>
<dbReference type="GO" id="GO:0032977">
    <property type="term" value="F:membrane insertase activity"/>
    <property type="evidence" value="ECO:0007669"/>
    <property type="project" value="InterPro"/>
</dbReference>
<evidence type="ECO:0000259" key="7">
    <source>
        <dbReference type="Pfam" id="PF02096"/>
    </source>
</evidence>
<dbReference type="OrthoDB" id="2148490at2759"/>
<comment type="caution">
    <text evidence="8">The sequence shown here is derived from an EMBL/GenBank/DDBJ whole genome shotgun (WGS) entry which is preliminary data.</text>
</comment>
<reference evidence="8 9" key="1">
    <citation type="journal article" date="2018" name="Mol. Plant">
        <title>The genome of Artemisia annua provides insight into the evolution of Asteraceae family and artemisinin biosynthesis.</title>
        <authorList>
            <person name="Shen Q."/>
            <person name="Zhang L."/>
            <person name="Liao Z."/>
            <person name="Wang S."/>
            <person name="Yan T."/>
            <person name="Shi P."/>
            <person name="Liu M."/>
            <person name="Fu X."/>
            <person name="Pan Q."/>
            <person name="Wang Y."/>
            <person name="Lv Z."/>
            <person name="Lu X."/>
            <person name="Zhang F."/>
            <person name="Jiang W."/>
            <person name="Ma Y."/>
            <person name="Chen M."/>
            <person name="Hao X."/>
            <person name="Li L."/>
            <person name="Tang Y."/>
            <person name="Lv G."/>
            <person name="Zhou Y."/>
            <person name="Sun X."/>
            <person name="Brodelius P.E."/>
            <person name="Rose J.K.C."/>
            <person name="Tang K."/>
        </authorList>
    </citation>
    <scope>NUCLEOTIDE SEQUENCE [LARGE SCALE GENOMIC DNA]</scope>
    <source>
        <strain evidence="9">cv. Huhao1</strain>
        <tissue evidence="8">Leaf</tissue>
    </source>
</reference>
<name>A0A2U1M4H5_ARTAN</name>